<protein>
    <submittedName>
        <fullName evidence="1">YqhR family membrane protein</fullName>
    </submittedName>
</protein>
<gene>
    <name evidence="1" type="ORF">QLQ22_17575</name>
</gene>
<evidence type="ECO:0000313" key="1">
    <source>
        <dbReference type="EMBL" id="WHZ56495.1"/>
    </source>
</evidence>
<name>A0ACD4R7P0_9BACI</name>
<proteinExistence type="predicted"/>
<sequence length="181" mass="20270">MTDDFQSNSVGEQRNDPDKPGESIPFIGRVMITGFTGGVFWSLLGYLAYVLNLTEISPNLLLQPFILGEWKNGAMGNFVAVFCIGFLSIGTALLYYLVLKRFSSMFVGLAYGLALWALVFFLLNPIFPNLKSVFELERLTTITTICLYILYGVFVGYTISFEHNELLSKKNKKNAQASPQH</sequence>
<dbReference type="Proteomes" id="UP001226091">
    <property type="component" value="Chromosome"/>
</dbReference>
<dbReference type="EMBL" id="CP126116">
    <property type="protein sequence ID" value="WHZ56495.1"/>
    <property type="molecule type" value="Genomic_DNA"/>
</dbReference>
<keyword evidence="2" id="KW-1185">Reference proteome</keyword>
<organism evidence="1 2">
    <name type="scientific">Metabacillus hrfriensis</name>
    <dbReference type="NCBI Taxonomy" id="3048891"/>
    <lineage>
        <taxon>Bacteria</taxon>
        <taxon>Bacillati</taxon>
        <taxon>Bacillota</taxon>
        <taxon>Bacilli</taxon>
        <taxon>Bacillales</taxon>
        <taxon>Bacillaceae</taxon>
        <taxon>Metabacillus</taxon>
    </lineage>
</organism>
<evidence type="ECO:0000313" key="2">
    <source>
        <dbReference type="Proteomes" id="UP001226091"/>
    </source>
</evidence>
<reference evidence="2" key="1">
    <citation type="journal article" date="2025" name="Aquaculture">
        <title>Assessment of the bioflocculant production and safety properties of Metabacillus hrfriensis sp. nov. based on phenotypic and whole-genome sequencing analysis.</title>
        <authorList>
            <person name="Zhang R."/>
            <person name="Zhao Z."/>
            <person name="Luo L."/>
            <person name="Wang S."/>
            <person name="Guo K."/>
            <person name="Xu W."/>
        </authorList>
    </citation>
    <scope>NUCLEOTIDE SEQUENCE [LARGE SCALE GENOMIC DNA]</scope>
    <source>
        <strain evidence="2">CT-WN-B3</strain>
    </source>
</reference>
<accession>A0ACD4R7P0</accession>